<keyword evidence="1" id="KW-1133">Transmembrane helix</keyword>
<dbReference type="Proteomes" id="UP001280629">
    <property type="component" value="Unassembled WGS sequence"/>
</dbReference>
<gene>
    <name evidence="2" type="ORF">QT716_01780</name>
</gene>
<protein>
    <submittedName>
        <fullName evidence="2">Uncharacterized protein</fullName>
    </submittedName>
</protein>
<organism evidence="2 3">
    <name type="scientific">Sporosarcina aquimarina</name>
    <dbReference type="NCBI Taxonomy" id="114975"/>
    <lineage>
        <taxon>Bacteria</taxon>
        <taxon>Bacillati</taxon>
        <taxon>Bacillota</taxon>
        <taxon>Bacilli</taxon>
        <taxon>Bacillales</taxon>
        <taxon>Caryophanaceae</taxon>
        <taxon>Sporosarcina</taxon>
    </lineage>
</organism>
<comment type="caution">
    <text evidence="2">The sequence shown here is derived from an EMBL/GenBank/DDBJ whole genome shotgun (WGS) entry which is preliminary data.</text>
</comment>
<evidence type="ECO:0000256" key="1">
    <source>
        <dbReference type="SAM" id="Phobius"/>
    </source>
</evidence>
<evidence type="ECO:0000313" key="2">
    <source>
        <dbReference type="EMBL" id="MDW0108772.1"/>
    </source>
</evidence>
<dbReference type="RefSeq" id="WP_317934019.1">
    <property type="nucleotide sequence ID" value="NZ_JAUBDH010000001.1"/>
</dbReference>
<proteinExistence type="predicted"/>
<keyword evidence="1" id="KW-0812">Transmembrane</keyword>
<feature type="transmembrane region" description="Helical" evidence="1">
    <location>
        <begin position="31"/>
        <end position="52"/>
    </location>
</feature>
<accession>A0ABU4FZD5</accession>
<sequence length="84" mass="9249">MAEPLSATLAVLLFLGTFAVGLITVVNEDYLQLPFIVTVPTVFFLLVSLILYKWFITKTRFFTFMVIAAIALAVTYLIANGASN</sequence>
<feature type="transmembrane region" description="Helical" evidence="1">
    <location>
        <begin position="61"/>
        <end position="79"/>
    </location>
</feature>
<dbReference type="EMBL" id="JAUBDH010000001">
    <property type="protein sequence ID" value="MDW0108772.1"/>
    <property type="molecule type" value="Genomic_DNA"/>
</dbReference>
<keyword evidence="3" id="KW-1185">Reference proteome</keyword>
<name>A0ABU4FZD5_9BACL</name>
<keyword evidence="1" id="KW-0472">Membrane</keyword>
<evidence type="ECO:0000313" key="3">
    <source>
        <dbReference type="Proteomes" id="UP001280629"/>
    </source>
</evidence>
<reference evidence="2 3" key="1">
    <citation type="submission" date="2023-06" db="EMBL/GenBank/DDBJ databases">
        <title>Sporosarcina sp. nov., isolated from Korean traditional fermented seafood 'Jeotgal'.</title>
        <authorList>
            <person name="Yang A.-I."/>
            <person name="Shin N.-R."/>
        </authorList>
    </citation>
    <scope>NUCLEOTIDE SEQUENCE [LARGE SCALE GENOMIC DNA]</scope>
    <source>
        <strain evidence="2 3">KCTC3840</strain>
    </source>
</reference>